<gene>
    <name evidence="12" type="primary">apbE</name>
    <name evidence="12" type="ORF">NBEOAGPD_4307</name>
</gene>
<evidence type="ECO:0000256" key="2">
    <source>
        <dbReference type="ARBA" id="ARBA00016337"/>
    </source>
</evidence>
<evidence type="ECO:0000256" key="4">
    <source>
        <dbReference type="ARBA" id="ARBA00022679"/>
    </source>
</evidence>
<comment type="catalytic activity">
    <reaction evidence="9 10">
        <text>L-threonyl-[protein] + FAD = FMN-L-threonyl-[protein] + AMP + H(+)</text>
        <dbReference type="Rhea" id="RHEA:36847"/>
        <dbReference type="Rhea" id="RHEA-COMP:11060"/>
        <dbReference type="Rhea" id="RHEA-COMP:11061"/>
        <dbReference type="ChEBI" id="CHEBI:15378"/>
        <dbReference type="ChEBI" id="CHEBI:30013"/>
        <dbReference type="ChEBI" id="CHEBI:57692"/>
        <dbReference type="ChEBI" id="CHEBI:74257"/>
        <dbReference type="ChEBI" id="CHEBI:456215"/>
        <dbReference type="EC" id="2.7.1.180"/>
    </reaction>
</comment>
<evidence type="ECO:0000313" key="12">
    <source>
        <dbReference type="EMBL" id="GJD81062.1"/>
    </source>
</evidence>
<dbReference type="PANTHER" id="PTHR30040">
    <property type="entry name" value="THIAMINE BIOSYNTHESIS LIPOPROTEIN APBE"/>
    <property type="match status" value="1"/>
</dbReference>
<evidence type="ECO:0000256" key="3">
    <source>
        <dbReference type="ARBA" id="ARBA00022630"/>
    </source>
</evidence>
<dbReference type="PROSITE" id="PS51318">
    <property type="entry name" value="TAT"/>
    <property type="match status" value="1"/>
</dbReference>
<evidence type="ECO:0000256" key="9">
    <source>
        <dbReference type="ARBA" id="ARBA00048540"/>
    </source>
</evidence>
<evidence type="ECO:0000313" key="13">
    <source>
        <dbReference type="Proteomes" id="UP001055108"/>
    </source>
</evidence>
<dbReference type="GO" id="GO:0046872">
    <property type="term" value="F:metal ion binding"/>
    <property type="evidence" value="ECO:0007669"/>
    <property type="project" value="UniProtKB-UniRule"/>
</dbReference>
<feature type="binding site" evidence="11">
    <location>
        <position position="293"/>
    </location>
    <ligand>
        <name>Mg(2+)</name>
        <dbReference type="ChEBI" id="CHEBI:18420"/>
    </ligand>
</feature>
<reference evidence="12" key="2">
    <citation type="submission" date="2021-08" db="EMBL/GenBank/DDBJ databases">
        <authorList>
            <person name="Tani A."/>
            <person name="Ola A."/>
            <person name="Ogura Y."/>
            <person name="Katsura K."/>
            <person name="Hayashi T."/>
        </authorList>
    </citation>
    <scope>NUCLEOTIDE SEQUENCE</scope>
    <source>
        <strain evidence="12">NBRC 103626</strain>
    </source>
</reference>
<organism evidence="12 13">
    <name type="scientific">Methylobacterium gregans</name>
    <dbReference type="NCBI Taxonomy" id="374424"/>
    <lineage>
        <taxon>Bacteria</taxon>
        <taxon>Pseudomonadati</taxon>
        <taxon>Pseudomonadota</taxon>
        <taxon>Alphaproteobacteria</taxon>
        <taxon>Hyphomicrobiales</taxon>
        <taxon>Methylobacteriaceae</taxon>
        <taxon>Methylobacterium</taxon>
    </lineage>
</organism>
<accession>A0AA37MCD4</accession>
<dbReference type="AlphaFoldDB" id="A0AA37MCD4"/>
<feature type="binding site" evidence="11">
    <location>
        <position position="183"/>
    </location>
    <ligand>
        <name>Mg(2+)</name>
        <dbReference type="ChEBI" id="CHEBI:18420"/>
    </ligand>
</feature>
<dbReference type="InterPro" id="IPR024932">
    <property type="entry name" value="ApbE"/>
</dbReference>
<evidence type="ECO:0000256" key="10">
    <source>
        <dbReference type="PIRNR" id="PIRNR006268"/>
    </source>
</evidence>
<dbReference type="Gene3D" id="3.10.520.10">
    <property type="entry name" value="ApbE-like domains"/>
    <property type="match status" value="1"/>
</dbReference>
<feature type="binding site" evidence="11">
    <location>
        <position position="297"/>
    </location>
    <ligand>
        <name>Mg(2+)</name>
        <dbReference type="ChEBI" id="CHEBI:18420"/>
    </ligand>
</feature>
<evidence type="ECO:0000256" key="8">
    <source>
        <dbReference type="ARBA" id="ARBA00031306"/>
    </source>
</evidence>
<dbReference type="InterPro" id="IPR003374">
    <property type="entry name" value="ApbE-like_sf"/>
</dbReference>
<evidence type="ECO:0000256" key="6">
    <source>
        <dbReference type="ARBA" id="ARBA00022827"/>
    </source>
</evidence>
<comment type="caution">
    <text evidence="12">The sequence shown here is derived from an EMBL/GenBank/DDBJ whole genome shotgun (WGS) entry which is preliminary data.</text>
</comment>
<dbReference type="PIRSF" id="PIRSF006268">
    <property type="entry name" value="ApbE"/>
    <property type="match status" value="1"/>
</dbReference>
<keyword evidence="6 10" id="KW-0274">FAD</keyword>
<evidence type="ECO:0000256" key="5">
    <source>
        <dbReference type="ARBA" id="ARBA00022723"/>
    </source>
</evidence>
<comment type="similarity">
    <text evidence="10">Belongs to the ApbE family.</text>
</comment>
<proteinExistence type="inferred from homology"/>
<dbReference type="Pfam" id="PF02424">
    <property type="entry name" value="ApbE"/>
    <property type="match status" value="1"/>
</dbReference>
<protein>
    <recommendedName>
        <fullName evidence="2 10">FAD:protein FMN transferase</fullName>
        <ecNumber evidence="1 10">2.7.1.180</ecNumber>
    </recommendedName>
    <alternativeName>
        <fullName evidence="8 10">Flavin transferase</fullName>
    </alternativeName>
</protein>
<name>A0AA37MCD4_9HYPH</name>
<reference evidence="12" key="1">
    <citation type="journal article" date="2016" name="Front. Microbiol.">
        <title>Genome Sequence of the Piezophilic, Mesophilic Sulfate-Reducing Bacterium Desulfovibrio indicus J2T.</title>
        <authorList>
            <person name="Cao J."/>
            <person name="Maignien L."/>
            <person name="Shao Z."/>
            <person name="Alain K."/>
            <person name="Jebbar M."/>
        </authorList>
    </citation>
    <scope>NUCLEOTIDE SEQUENCE</scope>
    <source>
        <strain evidence="12">NBRC 103626</strain>
    </source>
</reference>
<dbReference type="RefSeq" id="WP_238306357.1">
    <property type="nucleotide sequence ID" value="NZ_BPQM01000125.1"/>
</dbReference>
<dbReference type="EMBL" id="BPQM01000125">
    <property type="protein sequence ID" value="GJD81062.1"/>
    <property type="molecule type" value="Genomic_DNA"/>
</dbReference>
<dbReference type="GO" id="GO:0016740">
    <property type="term" value="F:transferase activity"/>
    <property type="evidence" value="ECO:0007669"/>
    <property type="project" value="UniProtKB-UniRule"/>
</dbReference>
<keyword evidence="3 10" id="KW-0285">Flavoprotein</keyword>
<keyword evidence="7 10" id="KW-0460">Magnesium</keyword>
<keyword evidence="5 10" id="KW-0479">Metal-binding</keyword>
<keyword evidence="4 10" id="KW-0808">Transferase</keyword>
<dbReference type="EC" id="2.7.1.180" evidence="1 10"/>
<dbReference type="SUPFAM" id="SSF143631">
    <property type="entry name" value="ApbE-like"/>
    <property type="match status" value="1"/>
</dbReference>
<evidence type="ECO:0000256" key="7">
    <source>
        <dbReference type="ARBA" id="ARBA00022842"/>
    </source>
</evidence>
<comment type="cofactor">
    <cofactor evidence="11">
        <name>Mg(2+)</name>
        <dbReference type="ChEBI" id="CHEBI:18420"/>
    </cofactor>
    <cofactor evidence="11">
        <name>Mn(2+)</name>
        <dbReference type="ChEBI" id="CHEBI:29035"/>
    </cofactor>
    <text evidence="11">Magnesium. Can also use manganese.</text>
</comment>
<sequence length="326" mass="33257">MSTRPSLARRRLLLGGLGGLAALAAGPAAFRAMAQAQGLRTATRAGLAFGTTVSLTLVHADAAVIEAALHDGFAAIRAVEAAGSLYRPDSALARLNRDGRLADPDPLLAEMLRFALDLAAASGGAFDPTVQPLWTLWAETAARGERPSRTALAETLGRVGWRAVALSEAGIRLRPGTALTLNGLLQGYAADRVMAALRARGIAHAFVDTGEFGAQGAHADGAPWRLGLAGPRRGDPLAAVIAPFTGFAATSGDDATAFSADRRDHHIFDPATGTSPRALSAVTVTAPSGLLADALSTAAFVLGEAAGAALVARYPGCAARFTPKVA</sequence>
<evidence type="ECO:0000256" key="11">
    <source>
        <dbReference type="PIRSR" id="PIRSR006268-2"/>
    </source>
</evidence>
<evidence type="ECO:0000256" key="1">
    <source>
        <dbReference type="ARBA" id="ARBA00011955"/>
    </source>
</evidence>
<dbReference type="Proteomes" id="UP001055108">
    <property type="component" value="Unassembled WGS sequence"/>
</dbReference>
<keyword evidence="13" id="KW-1185">Reference proteome</keyword>
<dbReference type="PANTHER" id="PTHR30040:SF2">
    <property type="entry name" value="FAD:PROTEIN FMN TRANSFERASE"/>
    <property type="match status" value="1"/>
</dbReference>
<dbReference type="InterPro" id="IPR006311">
    <property type="entry name" value="TAT_signal"/>
</dbReference>